<feature type="transmembrane region" description="Helical" evidence="2">
    <location>
        <begin position="36"/>
        <end position="58"/>
    </location>
</feature>
<keyword evidence="2" id="KW-1133">Transmembrane helix</keyword>
<proteinExistence type="predicted"/>
<dbReference type="AlphaFoldDB" id="A0A7S1QEB8"/>
<protein>
    <submittedName>
        <fullName evidence="4">Uncharacterized protein</fullName>
    </submittedName>
</protein>
<keyword evidence="2" id="KW-0812">Transmembrane</keyword>
<dbReference type="EMBL" id="HBGF01036566">
    <property type="protein sequence ID" value="CAD9134846.1"/>
    <property type="molecule type" value="Transcribed_RNA"/>
</dbReference>
<keyword evidence="2" id="KW-0472">Membrane</keyword>
<feature type="signal peptide" evidence="3">
    <location>
        <begin position="1"/>
        <end position="20"/>
    </location>
</feature>
<evidence type="ECO:0000256" key="2">
    <source>
        <dbReference type="SAM" id="Phobius"/>
    </source>
</evidence>
<evidence type="ECO:0000313" key="4">
    <source>
        <dbReference type="EMBL" id="CAD9134846.1"/>
    </source>
</evidence>
<feature type="chain" id="PRO_5030549119" evidence="3">
    <location>
        <begin position="21"/>
        <end position="159"/>
    </location>
</feature>
<reference evidence="4" key="1">
    <citation type="submission" date="2021-01" db="EMBL/GenBank/DDBJ databases">
        <authorList>
            <person name="Corre E."/>
            <person name="Pelletier E."/>
            <person name="Niang G."/>
            <person name="Scheremetjew M."/>
            <person name="Finn R."/>
            <person name="Kale V."/>
            <person name="Holt S."/>
            <person name="Cochrane G."/>
            <person name="Meng A."/>
            <person name="Brown T."/>
            <person name="Cohen L."/>
        </authorList>
    </citation>
    <scope>NUCLEOTIDE SEQUENCE</scope>
    <source>
        <strain evidence="4">CCAP 1951/1</strain>
    </source>
</reference>
<organism evidence="4">
    <name type="scientific">Neobodo designis</name>
    <name type="common">Flagellated protozoan</name>
    <name type="synonym">Bodo designis</name>
    <dbReference type="NCBI Taxonomy" id="312471"/>
    <lineage>
        <taxon>Eukaryota</taxon>
        <taxon>Discoba</taxon>
        <taxon>Euglenozoa</taxon>
        <taxon>Kinetoplastea</taxon>
        <taxon>Metakinetoplastina</taxon>
        <taxon>Neobodonida</taxon>
        <taxon>Neobodo</taxon>
    </lineage>
</organism>
<name>A0A7S1QEB8_NEODS</name>
<evidence type="ECO:0000256" key="1">
    <source>
        <dbReference type="SAM" id="MobiDB-lite"/>
    </source>
</evidence>
<feature type="compositionally biased region" description="Polar residues" evidence="1">
    <location>
        <begin position="113"/>
        <end position="128"/>
    </location>
</feature>
<sequence length="159" mass="16353">MAGAVLQLGQACVMVALVAASDDDVAAARLEAAGEWAEVAVSLLFAVAVLTLAARSCLRKRDMPQTRDFATSSGGVGNDDPDAPLLAIPGLHHHPSLPHANEANVPVFAPGNDTATPPLSGASLSRDATNAHGDVVSHEHRGPPQPSNPLLPSGPRRDR</sequence>
<accession>A0A7S1QEB8</accession>
<evidence type="ECO:0000256" key="3">
    <source>
        <dbReference type="SAM" id="SignalP"/>
    </source>
</evidence>
<gene>
    <name evidence="4" type="ORF">NDES1114_LOCUS24499</name>
</gene>
<keyword evidence="3" id="KW-0732">Signal</keyword>
<feature type="region of interest" description="Disordered" evidence="1">
    <location>
        <begin position="61"/>
        <end position="159"/>
    </location>
</feature>